<gene>
    <name evidence="1" type="ORF">FGF68_09090</name>
</gene>
<comment type="caution">
    <text evidence="1">The sequence shown here is derived from an EMBL/GenBank/DDBJ whole genome shotgun (WGS) entry which is preliminary data.</text>
</comment>
<keyword evidence="2" id="KW-1185">Reference proteome</keyword>
<evidence type="ECO:0000313" key="1">
    <source>
        <dbReference type="EMBL" id="TNJ36051.1"/>
    </source>
</evidence>
<dbReference type="EMBL" id="VDCI01000009">
    <property type="protein sequence ID" value="TNJ36051.1"/>
    <property type="molecule type" value="Genomic_DNA"/>
</dbReference>
<evidence type="ECO:0000313" key="2">
    <source>
        <dbReference type="Proteomes" id="UP000309544"/>
    </source>
</evidence>
<dbReference type="AlphaFoldDB" id="A0A5C4RZG0"/>
<organism evidence="1 2">
    <name type="scientific">Prosthecochloris vibrioformis</name>
    <name type="common">Chlorobium vibrioforme</name>
    <dbReference type="NCBI Taxonomy" id="1098"/>
    <lineage>
        <taxon>Bacteria</taxon>
        <taxon>Pseudomonadati</taxon>
        <taxon>Chlorobiota</taxon>
        <taxon>Chlorobiia</taxon>
        <taxon>Chlorobiales</taxon>
        <taxon>Chlorobiaceae</taxon>
        <taxon>Prosthecochloris</taxon>
    </lineage>
</organism>
<accession>A0A5C4RZG0</accession>
<sequence>MNELERALAWTRLPVPEVLYELEPDQQERVVEYVKYVADARTEGLDELYHAISMIVRYIPHFVVIPLMVDHITPQISAGVCEKMGVDQATGYANDLPLEYFSQVSLHIRHSMVAEILGRMKKHKAEKFIRHELQHDLQHILDISLHFDERMLRVVAGLVALPHELDAELDERYREMIGRLRALQE</sequence>
<dbReference type="Proteomes" id="UP000309544">
    <property type="component" value="Unassembled WGS sequence"/>
</dbReference>
<name>A0A5C4RZG0_PROVB</name>
<proteinExistence type="predicted"/>
<reference evidence="1 2" key="1">
    <citation type="submission" date="2019-05" db="EMBL/GenBank/DDBJ databases">
        <title>Draft Whole-Genome sequence of the green sulfur bacterium Prosthecochloris vibrioformis DSM 260.</title>
        <authorList>
            <person name="Meyer T.E."/>
            <person name="Kyndt J.A."/>
        </authorList>
    </citation>
    <scope>NUCLEOTIDE SEQUENCE [LARGE SCALE GENOMIC DNA]</scope>
    <source>
        <strain evidence="1 2">DSM 260</strain>
    </source>
</reference>
<protein>
    <submittedName>
        <fullName evidence="1">Uncharacterized protein</fullName>
    </submittedName>
</protein>